<sequence>MTLRVTFELEESDLQHFRLIMNEASKAAATLSPEDIVASAKNLLREVAAVQVPQFISERLERLAIMIQMLEDHEWRLPAAESARVLNALAYFRDPEDLIPDHVPGLGFLDDAIMIELVVRELRHEMDAYRDFCDYRERMAPRTSIKAKTTDVTRDQWLEERRKELQSRMRRRRKKNNEPGRPRPLKLL</sequence>
<dbReference type="EMBL" id="CP016268">
    <property type="protein sequence ID" value="ANO51552.1"/>
    <property type="molecule type" value="Genomic_DNA"/>
</dbReference>
<comment type="subcellular location">
    <subcellularLocation>
        <location evidence="1">Endomembrane system</location>
        <topology evidence="1">Multi-pass membrane protein</topology>
    </subcellularLocation>
</comment>
<evidence type="ECO:0000313" key="8">
    <source>
        <dbReference type="Proteomes" id="UP000092695"/>
    </source>
</evidence>
<dbReference type="GO" id="GO:0012505">
    <property type="term" value="C:endomembrane system"/>
    <property type="evidence" value="ECO:0007669"/>
    <property type="project" value="UniProtKB-SubCell"/>
</dbReference>
<evidence type="ECO:0000256" key="2">
    <source>
        <dbReference type="ARBA" id="ARBA00022692"/>
    </source>
</evidence>
<name>A0A193LGB2_9GAMM</name>
<dbReference type="Proteomes" id="UP000092695">
    <property type="component" value="Chromosome"/>
</dbReference>
<dbReference type="STRING" id="1548547.BA177_10350"/>
<evidence type="ECO:0000313" key="7">
    <source>
        <dbReference type="EMBL" id="ANO51552.1"/>
    </source>
</evidence>
<dbReference type="Pfam" id="PF06803">
    <property type="entry name" value="DUF1232"/>
    <property type="match status" value="1"/>
</dbReference>
<keyword evidence="8" id="KW-1185">Reference proteome</keyword>
<dbReference type="OrthoDB" id="9813247at2"/>
<feature type="region of interest" description="Disordered" evidence="5">
    <location>
        <begin position="165"/>
        <end position="188"/>
    </location>
</feature>
<proteinExistence type="predicted"/>
<gene>
    <name evidence="7" type="ORF">BA177_10350</name>
</gene>
<dbReference type="InterPro" id="IPR010652">
    <property type="entry name" value="DUF1232"/>
</dbReference>
<dbReference type="KEGG" id="woc:BA177_10350"/>
<protein>
    <recommendedName>
        <fullName evidence="6">DUF1232 domain-containing protein</fullName>
    </recommendedName>
</protein>
<keyword evidence="4" id="KW-0472">Membrane</keyword>
<evidence type="ECO:0000256" key="1">
    <source>
        <dbReference type="ARBA" id="ARBA00004127"/>
    </source>
</evidence>
<feature type="domain" description="DUF1232" evidence="6">
    <location>
        <begin position="87"/>
        <end position="115"/>
    </location>
</feature>
<reference evidence="7 8" key="1">
    <citation type="submission" date="2016-06" db="EMBL/GenBank/DDBJ databases">
        <title>Complete genome sequence of a deep-branching marine Gamma Proteobacterium Woeseia oceani type strain XK5.</title>
        <authorList>
            <person name="Mu D."/>
            <person name="Du Z."/>
        </authorList>
    </citation>
    <scope>NUCLEOTIDE SEQUENCE [LARGE SCALE GENOMIC DNA]</scope>
    <source>
        <strain evidence="7 8">XK5</strain>
    </source>
</reference>
<organism evidence="7 8">
    <name type="scientific">Woeseia oceani</name>
    <dbReference type="NCBI Taxonomy" id="1548547"/>
    <lineage>
        <taxon>Bacteria</taxon>
        <taxon>Pseudomonadati</taxon>
        <taxon>Pseudomonadota</taxon>
        <taxon>Gammaproteobacteria</taxon>
        <taxon>Woeseiales</taxon>
        <taxon>Woeseiaceae</taxon>
        <taxon>Woeseia</taxon>
    </lineage>
</organism>
<evidence type="ECO:0000256" key="3">
    <source>
        <dbReference type="ARBA" id="ARBA00022989"/>
    </source>
</evidence>
<accession>A0A193LGB2</accession>
<evidence type="ECO:0000256" key="5">
    <source>
        <dbReference type="SAM" id="MobiDB-lite"/>
    </source>
</evidence>
<keyword evidence="3" id="KW-1133">Transmembrane helix</keyword>
<dbReference type="AlphaFoldDB" id="A0A193LGB2"/>
<evidence type="ECO:0000259" key="6">
    <source>
        <dbReference type="Pfam" id="PF06803"/>
    </source>
</evidence>
<evidence type="ECO:0000256" key="4">
    <source>
        <dbReference type="ARBA" id="ARBA00023136"/>
    </source>
</evidence>
<keyword evidence="2" id="KW-0812">Transmembrane</keyword>
<dbReference type="RefSeq" id="WP_068615999.1">
    <property type="nucleotide sequence ID" value="NZ_CP016268.1"/>
</dbReference>